<dbReference type="Proteomes" id="UP000626109">
    <property type="component" value="Unassembled WGS sequence"/>
</dbReference>
<sequence length="181" mass="19355">MNGGLEGFMSAEDEWEERGEYAAEIDEIADDVLEVVMLDESEDFFPTVYGIALSTFSRTTEVVWVSRCEDKVLAGFPGKALTGRRVSTSGPLLARGAATASGSSRDSGDEEAPECAMTVDLAYLTLESMALSLPLDLAPQDPDLMKFTSTSGKEVWPWRASVQAAAEKFAGESVSQGAAPK</sequence>
<evidence type="ECO:0000313" key="1">
    <source>
        <dbReference type="EMBL" id="CAE8654756.1"/>
    </source>
</evidence>
<proteinExistence type="predicted"/>
<evidence type="ECO:0000313" key="2">
    <source>
        <dbReference type="Proteomes" id="UP000626109"/>
    </source>
</evidence>
<name>A0A813ITC2_POLGL</name>
<organism evidence="1 2">
    <name type="scientific">Polarella glacialis</name>
    <name type="common">Dinoflagellate</name>
    <dbReference type="NCBI Taxonomy" id="89957"/>
    <lineage>
        <taxon>Eukaryota</taxon>
        <taxon>Sar</taxon>
        <taxon>Alveolata</taxon>
        <taxon>Dinophyceae</taxon>
        <taxon>Suessiales</taxon>
        <taxon>Suessiaceae</taxon>
        <taxon>Polarella</taxon>
    </lineage>
</organism>
<comment type="caution">
    <text evidence="1">The sequence shown here is derived from an EMBL/GenBank/DDBJ whole genome shotgun (WGS) entry which is preliminary data.</text>
</comment>
<accession>A0A813ITC2</accession>
<protein>
    <submittedName>
        <fullName evidence="1">Uncharacterized protein</fullName>
    </submittedName>
</protein>
<dbReference type="AlphaFoldDB" id="A0A813ITC2"/>
<reference evidence="1" key="1">
    <citation type="submission" date="2021-02" db="EMBL/GenBank/DDBJ databases">
        <authorList>
            <person name="Dougan E. K."/>
            <person name="Rhodes N."/>
            <person name="Thang M."/>
            <person name="Chan C."/>
        </authorList>
    </citation>
    <scope>NUCLEOTIDE SEQUENCE</scope>
</reference>
<gene>
    <name evidence="1" type="ORF">PGLA2088_LOCUS11198</name>
</gene>
<dbReference type="EMBL" id="CAJNNW010012835">
    <property type="protein sequence ID" value="CAE8654756.1"/>
    <property type="molecule type" value="Genomic_DNA"/>
</dbReference>